<dbReference type="KEGG" id="thal:A1OE_1373"/>
<accession>K7YSM9</accession>
<keyword evidence="2" id="KW-1185">Reference proteome</keyword>
<protein>
    <submittedName>
        <fullName evidence="1">Uncharacterized protein</fullName>
    </submittedName>
</protein>
<proteinExistence type="predicted"/>
<dbReference type="EMBL" id="CP003539">
    <property type="protein sequence ID" value="AFX99544.1"/>
    <property type="molecule type" value="Genomic_DNA"/>
</dbReference>
<reference evidence="1 2" key="1">
    <citation type="journal article" date="2012" name="Proc. Natl. Acad. Sci. U.S.A.">
        <title>Genome streamlining and chemical defense in a coral reef symbiosis.</title>
        <authorList>
            <person name="Kwan J.C."/>
            <person name="Donia M.S."/>
            <person name="Han A.W."/>
            <person name="Hirose E."/>
            <person name="Haygood M.G."/>
            <person name="Schmidt E.W."/>
        </authorList>
    </citation>
    <scope>NUCLEOTIDE SEQUENCE [LARGE SCALE GENOMIC DNA]</scope>
    <source>
        <strain evidence="1 2">L2</strain>
    </source>
</reference>
<name>K7YSM9_9PROT</name>
<dbReference type="Proteomes" id="UP000010077">
    <property type="component" value="Chromosome"/>
</dbReference>
<evidence type="ECO:0000313" key="2">
    <source>
        <dbReference type="Proteomes" id="UP000010077"/>
    </source>
</evidence>
<dbReference type="HOGENOM" id="CLU_3326032_0_0_5"/>
<sequence>MHANNLSILLIFFVKLLLSKLHNLCVLVNYWNCVFGQL</sequence>
<evidence type="ECO:0000313" key="1">
    <source>
        <dbReference type="EMBL" id="AFX99544.1"/>
    </source>
</evidence>
<gene>
    <name evidence="1" type="ORF">A1OE_1373</name>
</gene>
<organism evidence="1 2">
    <name type="scientific">Candidatus Endolissoclinum faulkneri L2</name>
    <dbReference type="NCBI Taxonomy" id="1193729"/>
    <lineage>
        <taxon>Bacteria</taxon>
        <taxon>Pseudomonadati</taxon>
        <taxon>Pseudomonadota</taxon>
        <taxon>Alphaproteobacteria</taxon>
        <taxon>Rhodospirillales</taxon>
        <taxon>Rhodospirillaceae</taxon>
        <taxon>Candidatus Endolissoclinum</taxon>
    </lineage>
</organism>
<dbReference type="AlphaFoldDB" id="K7YSM9"/>
<dbReference type="STRING" id="1193729.A1OE_1373"/>